<proteinExistence type="predicted"/>
<accession>A0A540W2F6</accession>
<evidence type="ECO:0000313" key="2">
    <source>
        <dbReference type="EMBL" id="TQF02504.1"/>
    </source>
</evidence>
<keyword evidence="3" id="KW-1185">Reference proteome</keyword>
<dbReference type="EMBL" id="VIGB01000003">
    <property type="protein sequence ID" value="TQF02504.1"/>
    <property type="molecule type" value="Genomic_DNA"/>
</dbReference>
<comment type="caution">
    <text evidence="2">The sequence shown here is derived from an EMBL/GenBank/DDBJ whole genome shotgun (WGS) entry which is preliminary data.</text>
</comment>
<feature type="chain" id="PRO_5021966230" description="Secreted protein" evidence="1">
    <location>
        <begin position="28"/>
        <end position="96"/>
    </location>
</feature>
<keyword evidence="1" id="KW-0732">Signal</keyword>
<dbReference type="RefSeq" id="WP_141633197.1">
    <property type="nucleotide sequence ID" value="NZ_VIGB01000003.1"/>
</dbReference>
<evidence type="ECO:0000313" key="3">
    <source>
        <dbReference type="Proteomes" id="UP000319103"/>
    </source>
</evidence>
<reference evidence="2 3" key="1">
    <citation type="submission" date="2019-06" db="EMBL/GenBank/DDBJ databases">
        <title>Description of Kitasatospora acidophila sp. nov. isolated from pine grove soil, and reclassification of Streptomyces novaecaesareae to Kitasatospora novaeceasareae comb. nov.</title>
        <authorList>
            <person name="Kim M.J."/>
        </authorList>
    </citation>
    <scope>NUCLEOTIDE SEQUENCE [LARGE SCALE GENOMIC DNA]</scope>
    <source>
        <strain evidence="2 3">MMS16-CNU292</strain>
    </source>
</reference>
<dbReference type="Proteomes" id="UP000319103">
    <property type="component" value="Unassembled WGS sequence"/>
</dbReference>
<organism evidence="2 3">
    <name type="scientific">Kitasatospora acidiphila</name>
    <dbReference type="NCBI Taxonomy" id="2567942"/>
    <lineage>
        <taxon>Bacteria</taxon>
        <taxon>Bacillati</taxon>
        <taxon>Actinomycetota</taxon>
        <taxon>Actinomycetes</taxon>
        <taxon>Kitasatosporales</taxon>
        <taxon>Streptomycetaceae</taxon>
        <taxon>Kitasatospora</taxon>
    </lineage>
</organism>
<sequence>MKRILHAAGVVAAAAALCLTTATSAGAATGTLVLNGQRITNPQGCYNSDLWPMGVGNETDKAVLVFDGGDCDGQVIASLPPGRNGVFEFGASVRVP</sequence>
<name>A0A540W2F6_9ACTN</name>
<evidence type="ECO:0000256" key="1">
    <source>
        <dbReference type="SAM" id="SignalP"/>
    </source>
</evidence>
<dbReference type="OrthoDB" id="4567904at2"/>
<gene>
    <name evidence="2" type="ORF">E6W39_09745</name>
</gene>
<protein>
    <recommendedName>
        <fullName evidence="4">Secreted protein</fullName>
    </recommendedName>
</protein>
<feature type="signal peptide" evidence="1">
    <location>
        <begin position="1"/>
        <end position="27"/>
    </location>
</feature>
<dbReference type="AlphaFoldDB" id="A0A540W2F6"/>
<evidence type="ECO:0008006" key="4">
    <source>
        <dbReference type="Google" id="ProtNLM"/>
    </source>
</evidence>